<evidence type="ECO:0000256" key="3">
    <source>
        <dbReference type="ARBA" id="ARBA00022448"/>
    </source>
</evidence>
<keyword evidence="10" id="KW-1185">Reference proteome</keyword>
<dbReference type="Gene3D" id="1.20.1080.10">
    <property type="entry name" value="Glycerol uptake facilitator protein"/>
    <property type="match status" value="1"/>
</dbReference>
<dbReference type="WBParaSite" id="PSU_v2.g14449.t1">
    <property type="protein sequence ID" value="PSU_v2.g14449.t1"/>
    <property type="gene ID" value="PSU_v2.g14449"/>
</dbReference>
<evidence type="ECO:0000256" key="1">
    <source>
        <dbReference type="ARBA" id="ARBA00004141"/>
    </source>
</evidence>
<evidence type="ECO:0000256" key="4">
    <source>
        <dbReference type="ARBA" id="ARBA00022692"/>
    </source>
</evidence>
<dbReference type="SUPFAM" id="SSF81338">
    <property type="entry name" value="Aquaporin-like"/>
    <property type="match status" value="1"/>
</dbReference>
<reference evidence="11" key="1">
    <citation type="submission" date="2022-11" db="UniProtKB">
        <authorList>
            <consortium name="WormBaseParasite"/>
        </authorList>
    </citation>
    <scope>IDENTIFICATION</scope>
</reference>
<dbReference type="PANTHER" id="PTHR43829:SF9">
    <property type="entry name" value="AQUAPORIN-9"/>
    <property type="match status" value="1"/>
</dbReference>
<evidence type="ECO:0000256" key="5">
    <source>
        <dbReference type="ARBA" id="ARBA00022989"/>
    </source>
</evidence>
<dbReference type="InterPro" id="IPR023271">
    <property type="entry name" value="Aquaporin-like"/>
</dbReference>
<evidence type="ECO:0000256" key="7">
    <source>
        <dbReference type="ARBA" id="ARBA00045280"/>
    </source>
</evidence>
<keyword evidence="3 8" id="KW-0813">Transport</keyword>
<dbReference type="InterPro" id="IPR000425">
    <property type="entry name" value="MIP"/>
</dbReference>
<keyword evidence="4 8" id="KW-0812">Transmembrane</keyword>
<keyword evidence="5 9" id="KW-1133">Transmembrane helix</keyword>
<evidence type="ECO:0000256" key="6">
    <source>
        <dbReference type="ARBA" id="ARBA00023136"/>
    </source>
</evidence>
<keyword evidence="6 9" id="KW-0472">Membrane</keyword>
<feature type="transmembrane region" description="Helical" evidence="9">
    <location>
        <begin position="120"/>
        <end position="141"/>
    </location>
</feature>
<comment type="similarity">
    <text evidence="2 8">Belongs to the MIP/aquaporin (TC 1.A.8) family.</text>
</comment>
<dbReference type="PRINTS" id="PR00783">
    <property type="entry name" value="MINTRINSICP"/>
</dbReference>
<name>A0A914YAA5_9BILA</name>
<proteinExistence type="inferred from homology"/>
<comment type="subcellular location">
    <subcellularLocation>
        <location evidence="1">Membrane</location>
        <topology evidence="1">Multi-pass membrane protein</topology>
    </subcellularLocation>
</comment>
<dbReference type="GO" id="GO:0015250">
    <property type="term" value="F:water channel activity"/>
    <property type="evidence" value="ECO:0007669"/>
    <property type="project" value="TreeGrafter"/>
</dbReference>
<dbReference type="Proteomes" id="UP000887577">
    <property type="component" value="Unplaced"/>
</dbReference>
<sequence>MITINQINAYDGGIRAVKGPTATAGIFATYPHDNLTFTGAFIDQTMCTAFLCIIIGTITDPKNKIPRTAQPPLFGAMISLMTIGYGFNAGNAMNPARDLSPRLFTFCVGYGKEVFSHFNYAWPIIPVFCPLIGAVIGTWIYRIFLGANIDPLPPINDEEIIIPTNQSNLLIKDPTKVWPPSAPPPTNFIVDFSKSNVLP</sequence>
<dbReference type="GO" id="GO:0015254">
    <property type="term" value="F:glycerol channel activity"/>
    <property type="evidence" value="ECO:0007669"/>
    <property type="project" value="TreeGrafter"/>
</dbReference>
<dbReference type="PANTHER" id="PTHR43829">
    <property type="entry name" value="AQUAPORIN OR AQUAGLYCEROPORIN RELATED"/>
    <property type="match status" value="1"/>
</dbReference>
<comment type="function">
    <text evidence="7">Aquaglyceroporin that may modulate the water content and osmolytes during anhydrobiosis.</text>
</comment>
<evidence type="ECO:0000256" key="8">
    <source>
        <dbReference type="RuleBase" id="RU000477"/>
    </source>
</evidence>
<feature type="transmembrane region" description="Helical" evidence="9">
    <location>
        <begin position="37"/>
        <end position="59"/>
    </location>
</feature>
<feature type="transmembrane region" description="Helical" evidence="9">
    <location>
        <begin position="71"/>
        <end position="90"/>
    </location>
</feature>
<dbReference type="GO" id="GO:0016323">
    <property type="term" value="C:basolateral plasma membrane"/>
    <property type="evidence" value="ECO:0007669"/>
    <property type="project" value="TreeGrafter"/>
</dbReference>
<dbReference type="InterPro" id="IPR050363">
    <property type="entry name" value="MIP/Aquaporin"/>
</dbReference>
<dbReference type="Pfam" id="PF00230">
    <property type="entry name" value="MIP"/>
    <property type="match status" value="1"/>
</dbReference>
<accession>A0A914YAA5</accession>
<evidence type="ECO:0000313" key="11">
    <source>
        <dbReference type="WBParaSite" id="PSU_v2.g14449.t1"/>
    </source>
</evidence>
<dbReference type="AlphaFoldDB" id="A0A914YAA5"/>
<evidence type="ECO:0000256" key="2">
    <source>
        <dbReference type="ARBA" id="ARBA00006175"/>
    </source>
</evidence>
<protein>
    <submittedName>
        <fullName evidence="11">Uncharacterized protein</fullName>
    </submittedName>
</protein>
<evidence type="ECO:0000313" key="10">
    <source>
        <dbReference type="Proteomes" id="UP000887577"/>
    </source>
</evidence>
<organism evidence="10 11">
    <name type="scientific">Panagrolaimus superbus</name>
    <dbReference type="NCBI Taxonomy" id="310955"/>
    <lineage>
        <taxon>Eukaryota</taxon>
        <taxon>Metazoa</taxon>
        <taxon>Ecdysozoa</taxon>
        <taxon>Nematoda</taxon>
        <taxon>Chromadorea</taxon>
        <taxon>Rhabditida</taxon>
        <taxon>Tylenchina</taxon>
        <taxon>Panagrolaimomorpha</taxon>
        <taxon>Panagrolaimoidea</taxon>
        <taxon>Panagrolaimidae</taxon>
        <taxon>Panagrolaimus</taxon>
    </lineage>
</organism>
<evidence type="ECO:0000256" key="9">
    <source>
        <dbReference type="SAM" id="Phobius"/>
    </source>
</evidence>